<feature type="signal peptide" evidence="1">
    <location>
        <begin position="1"/>
        <end position="18"/>
    </location>
</feature>
<feature type="chain" id="PRO_5040137430" evidence="1">
    <location>
        <begin position="19"/>
        <end position="204"/>
    </location>
</feature>
<keyword evidence="1" id="KW-0732">Signal</keyword>
<accession>A0A9N8KZ25</accession>
<evidence type="ECO:0000256" key="1">
    <source>
        <dbReference type="SAM" id="SignalP"/>
    </source>
</evidence>
<reference evidence="2" key="1">
    <citation type="submission" date="2021-12" db="EMBL/GenBank/DDBJ databases">
        <authorList>
            <person name="King R."/>
        </authorList>
    </citation>
    <scope>NUCLEOTIDE SEQUENCE</scope>
</reference>
<proteinExistence type="predicted"/>
<evidence type="ECO:0000313" key="2">
    <source>
        <dbReference type="EMBL" id="CAD0206754.1"/>
    </source>
</evidence>
<dbReference type="OrthoDB" id="7465066at2759"/>
<dbReference type="Proteomes" id="UP001154114">
    <property type="component" value="Chromosome 29"/>
</dbReference>
<evidence type="ECO:0000313" key="3">
    <source>
        <dbReference type="Proteomes" id="UP001154114"/>
    </source>
</evidence>
<dbReference type="AlphaFoldDB" id="A0A9N8KZ25"/>
<organism evidence="2 3">
    <name type="scientific">Chrysodeixis includens</name>
    <name type="common">Soybean looper</name>
    <name type="synonym">Pseudoplusia includens</name>
    <dbReference type="NCBI Taxonomy" id="689277"/>
    <lineage>
        <taxon>Eukaryota</taxon>
        <taxon>Metazoa</taxon>
        <taxon>Ecdysozoa</taxon>
        <taxon>Arthropoda</taxon>
        <taxon>Hexapoda</taxon>
        <taxon>Insecta</taxon>
        <taxon>Pterygota</taxon>
        <taxon>Neoptera</taxon>
        <taxon>Endopterygota</taxon>
        <taxon>Lepidoptera</taxon>
        <taxon>Glossata</taxon>
        <taxon>Ditrysia</taxon>
        <taxon>Noctuoidea</taxon>
        <taxon>Noctuidae</taxon>
        <taxon>Plusiinae</taxon>
        <taxon>Chrysodeixis</taxon>
    </lineage>
</organism>
<gene>
    <name evidence="2" type="ORF">CINC_LOCUS9044</name>
</gene>
<keyword evidence="3" id="KW-1185">Reference proteome</keyword>
<name>A0A9N8KZ25_CHRIL</name>
<sequence length="204" mass="22495">MNPSILILLTIAVTAASSQPLPPGLITTIISDLFASNTRPVVINKRNIQKPIRRFAITDLPKTVKAEPRKIIIQNVNGLPYPNNNVVIKNFNTVPQRNVILHKGAGDRVVINQTPVLKPVEGVPKTVVVRKEIPKRVVVNEGVIKPQVVAKQVPQKVVVKETKTVYPVKTKQVMPLPPLVKVATPLPQSRGQFLRKYPIPPPTI</sequence>
<protein>
    <submittedName>
        <fullName evidence="2">Uncharacterized protein</fullName>
    </submittedName>
</protein>
<dbReference type="EMBL" id="LR824032">
    <property type="protein sequence ID" value="CAD0206754.1"/>
    <property type="molecule type" value="Genomic_DNA"/>
</dbReference>